<accession>A0A7W9PIN0</accession>
<protein>
    <submittedName>
        <fullName evidence="1">Uncharacterized protein</fullName>
    </submittedName>
</protein>
<reference evidence="1 2" key="1">
    <citation type="submission" date="2020-08" db="EMBL/GenBank/DDBJ databases">
        <title>Sequencing the genomes of 1000 actinobacteria strains.</title>
        <authorList>
            <person name="Klenk H.-P."/>
        </authorList>
    </citation>
    <scope>NUCLEOTIDE SEQUENCE [LARGE SCALE GENOMIC DNA]</scope>
    <source>
        <strain evidence="1 2">DSM 43582</strain>
    </source>
</reference>
<organism evidence="1 2">
    <name type="scientific">Nocardia transvalensis</name>
    <dbReference type="NCBI Taxonomy" id="37333"/>
    <lineage>
        <taxon>Bacteria</taxon>
        <taxon>Bacillati</taxon>
        <taxon>Actinomycetota</taxon>
        <taxon>Actinomycetes</taxon>
        <taxon>Mycobacteriales</taxon>
        <taxon>Nocardiaceae</taxon>
        <taxon>Nocardia</taxon>
    </lineage>
</organism>
<dbReference type="Proteomes" id="UP000540412">
    <property type="component" value="Unassembled WGS sequence"/>
</dbReference>
<name>A0A7W9PIN0_9NOCA</name>
<comment type="caution">
    <text evidence="1">The sequence shown here is derived from an EMBL/GenBank/DDBJ whole genome shotgun (WGS) entry which is preliminary data.</text>
</comment>
<sequence>MLISSAIRILAGSRQEWVVVTDPVVRYRPARVAGRRYLVTASRPTASNGSGTSTGTGR</sequence>
<keyword evidence="2" id="KW-1185">Reference proteome</keyword>
<dbReference type="EMBL" id="JACHIT010000002">
    <property type="protein sequence ID" value="MBB5916600.1"/>
    <property type="molecule type" value="Genomic_DNA"/>
</dbReference>
<proteinExistence type="predicted"/>
<gene>
    <name evidence="1" type="ORF">BJY24_005512</name>
</gene>
<evidence type="ECO:0000313" key="1">
    <source>
        <dbReference type="EMBL" id="MBB5916600.1"/>
    </source>
</evidence>
<evidence type="ECO:0000313" key="2">
    <source>
        <dbReference type="Proteomes" id="UP000540412"/>
    </source>
</evidence>
<dbReference type="AlphaFoldDB" id="A0A7W9PIN0"/>
<dbReference type="RefSeq" id="WP_157185810.1">
    <property type="nucleotide sequence ID" value="NZ_JACHIT010000002.1"/>
</dbReference>